<feature type="transmembrane region" description="Helical" evidence="6">
    <location>
        <begin position="249"/>
        <end position="279"/>
    </location>
</feature>
<feature type="transmembrane region" description="Helical" evidence="6">
    <location>
        <begin position="144"/>
        <end position="165"/>
    </location>
</feature>
<organism evidence="7 8">
    <name type="scientific">Fibrisoma montanum</name>
    <dbReference type="NCBI Taxonomy" id="2305895"/>
    <lineage>
        <taxon>Bacteria</taxon>
        <taxon>Pseudomonadati</taxon>
        <taxon>Bacteroidota</taxon>
        <taxon>Cytophagia</taxon>
        <taxon>Cytophagales</taxon>
        <taxon>Spirosomataceae</taxon>
        <taxon>Fibrisoma</taxon>
    </lineage>
</organism>
<evidence type="ECO:0000256" key="4">
    <source>
        <dbReference type="ARBA" id="ARBA00022989"/>
    </source>
</evidence>
<dbReference type="OrthoDB" id="512217at2"/>
<evidence type="ECO:0000256" key="6">
    <source>
        <dbReference type="SAM" id="Phobius"/>
    </source>
</evidence>
<accession>A0A418MAP2</accession>
<dbReference type="EMBL" id="QXED01000003">
    <property type="protein sequence ID" value="RIV23419.1"/>
    <property type="molecule type" value="Genomic_DNA"/>
</dbReference>
<keyword evidence="4 6" id="KW-1133">Transmembrane helix</keyword>
<keyword evidence="2" id="KW-1003">Cell membrane</keyword>
<feature type="transmembrane region" description="Helical" evidence="6">
    <location>
        <begin position="60"/>
        <end position="80"/>
    </location>
</feature>
<gene>
    <name evidence="7" type="ORF">DYU11_10470</name>
</gene>
<protein>
    <recommendedName>
        <fullName evidence="9">Polysaccharide biosynthesis protein</fullName>
    </recommendedName>
</protein>
<comment type="caution">
    <text evidence="7">The sequence shown here is derived from an EMBL/GenBank/DDBJ whole genome shotgun (WGS) entry which is preliminary data.</text>
</comment>
<evidence type="ECO:0000313" key="7">
    <source>
        <dbReference type="EMBL" id="RIV23419.1"/>
    </source>
</evidence>
<keyword evidence="5 6" id="KW-0472">Membrane</keyword>
<evidence type="ECO:0000256" key="5">
    <source>
        <dbReference type="ARBA" id="ARBA00023136"/>
    </source>
</evidence>
<keyword evidence="3 6" id="KW-0812">Transmembrane</keyword>
<feature type="transmembrane region" description="Helical" evidence="6">
    <location>
        <begin position="177"/>
        <end position="197"/>
    </location>
</feature>
<dbReference type="InterPro" id="IPR002797">
    <property type="entry name" value="Polysacc_synth"/>
</dbReference>
<feature type="transmembrane region" description="Helical" evidence="6">
    <location>
        <begin position="395"/>
        <end position="414"/>
    </location>
</feature>
<evidence type="ECO:0000256" key="2">
    <source>
        <dbReference type="ARBA" id="ARBA00022475"/>
    </source>
</evidence>
<proteinExistence type="predicted"/>
<dbReference type="Pfam" id="PF01943">
    <property type="entry name" value="Polysacc_synt"/>
    <property type="match status" value="1"/>
</dbReference>
<dbReference type="AlphaFoldDB" id="A0A418MAP2"/>
<feature type="transmembrane region" description="Helical" evidence="6">
    <location>
        <begin position="291"/>
        <end position="309"/>
    </location>
</feature>
<dbReference type="RefSeq" id="WP_119667636.1">
    <property type="nucleotide sequence ID" value="NZ_QXED01000003.1"/>
</dbReference>
<feature type="transmembrane region" description="Helical" evidence="6">
    <location>
        <begin position="360"/>
        <end position="383"/>
    </location>
</feature>
<evidence type="ECO:0000256" key="1">
    <source>
        <dbReference type="ARBA" id="ARBA00004651"/>
    </source>
</evidence>
<feature type="transmembrane region" description="Helical" evidence="6">
    <location>
        <begin position="107"/>
        <end position="132"/>
    </location>
</feature>
<dbReference type="GO" id="GO:0005886">
    <property type="term" value="C:plasma membrane"/>
    <property type="evidence" value="ECO:0007669"/>
    <property type="project" value="UniProtKB-SubCell"/>
</dbReference>
<reference evidence="7 8" key="1">
    <citation type="submission" date="2018-08" db="EMBL/GenBank/DDBJ databases">
        <title>Fibrisoma montanum sp. nov., isolated from Danxia mountain soil.</title>
        <authorList>
            <person name="Huang Y."/>
        </authorList>
    </citation>
    <scope>NUCLEOTIDE SEQUENCE [LARGE SCALE GENOMIC DNA]</scope>
    <source>
        <strain evidence="7 8">HYT19</strain>
    </source>
</reference>
<feature type="transmembrane region" description="Helical" evidence="6">
    <location>
        <begin position="330"/>
        <end position="348"/>
    </location>
</feature>
<evidence type="ECO:0008006" key="9">
    <source>
        <dbReference type="Google" id="ProtNLM"/>
    </source>
</evidence>
<sequence>MLAKMLQVGNLFLRIGRVDNKRTLIVYRNIIASVFLKGAGVLISFIMVPLTISYVNVQNFGIWMTISSITLWFGIIDVGFGNGLRNQLVVNFAQNDFDVAKRSLSTLYFILILSAIFLSCLCGILTNFINWVELFHIDKSEQPIIQHVILIVLTSFSIQIALKPINSVLLADQRSSMTSWILLSGNLLALFCVFVAVRFTSGSLLTLAYIQSCTPVISLVIANVWLFSTKYKHIAPSLSAVRLRNSKSLFGTGGQFLFLQISSVLMFSSGNIVVSYFLGSDQVTVYTVANRYFGVIPLLYGIIITPYWSAFTDAYAKQDKVWIINTMRKLNQFTLLVLVSVVSLLFFANKAYGYWVGEKIYIPFLLSISFACYVVSYTALGNYNYFINGIGKIRVLLLASIFGLILYIPLNYIFIKYLNLGISGVVWVSTLWNLILILLCRTQYKKIINDTASGLWNK</sequence>
<dbReference type="Proteomes" id="UP000283523">
    <property type="component" value="Unassembled WGS sequence"/>
</dbReference>
<keyword evidence="8" id="KW-1185">Reference proteome</keyword>
<dbReference type="PANTHER" id="PTHR30250:SF11">
    <property type="entry name" value="O-ANTIGEN TRANSPORTER-RELATED"/>
    <property type="match status" value="1"/>
</dbReference>
<evidence type="ECO:0000313" key="8">
    <source>
        <dbReference type="Proteomes" id="UP000283523"/>
    </source>
</evidence>
<comment type="subcellular location">
    <subcellularLocation>
        <location evidence="1">Cell membrane</location>
        <topology evidence="1">Multi-pass membrane protein</topology>
    </subcellularLocation>
</comment>
<dbReference type="PANTHER" id="PTHR30250">
    <property type="entry name" value="PST FAMILY PREDICTED COLANIC ACID TRANSPORTER"/>
    <property type="match status" value="1"/>
</dbReference>
<dbReference type="InterPro" id="IPR050833">
    <property type="entry name" value="Poly_Biosynth_Transport"/>
</dbReference>
<evidence type="ECO:0000256" key="3">
    <source>
        <dbReference type="ARBA" id="ARBA00022692"/>
    </source>
</evidence>
<name>A0A418MAP2_9BACT</name>
<feature type="transmembrane region" description="Helical" evidence="6">
    <location>
        <begin position="30"/>
        <end position="54"/>
    </location>
</feature>
<feature type="transmembrane region" description="Helical" evidence="6">
    <location>
        <begin position="420"/>
        <end position="440"/>
    </location>
</feature>
<feature type="transmembrane region" description="Helical" evidence="6">
    <location>
        <begin position="209"/>
        <end position="228"/>
    </location>
</feature>